<proteinExistence type="predicted"/>
<sequence length="796" mass="89250">MAEPPTENELVLIESPEKALEKRYIELLEKRIADLELAVNKPSTIVALSPESAKTEVAKAENADGTLVEQKEPPKPRIKRVTARQDMLSGMRIDQDSLDEQKKKGGKAGEPKDDFVITFREVVPTPFGNSRGYCEVDIVQGKLRDLLKETIKEYPGQSWEGEVVNMTTPFYPLVHNWSALETAVQPIEGDEEDTAQARKDLSDLLELIRTSPELKNYFKTRQSHLDAKVTTYENMWSIFIPEQLVYAKPFMATPQLFKVSSSSNLFPTSREPRVGVECWCYDWNGKDIVRAYYDIFIEYFRGTRSISELACYPLDCFTKDEKFDSPDQLRAKLVERGAKYSRCVRAQKGVAQMFAFDGMALVESNMAINKDSNTNIPPYYSDPNADPYGLGIPDPRPREQQRIKKRKAITVRGQYIIDAEHFLHYGGGALLIGDCEPWLEDAKNTDDVKDVAAAVKDKCKEADIRISAKGHDTIATEPDWSEEERAFLELLPSRFLGYSTAKKAWGQFSVSGTSPAKPRNNSVFATKLQLDDSYKDMISALVNNHASKNDEPDVEKKAVEDLVEGKGRGLVILLHGPPGVGKTLTAETIAEATGKPLFVVSVAEIGLDASQAEKNLDRMFSLAGAWEAVLLVDEADVFLESRTSEGDAERNALVSVLLRVLEYYDGIMILTTNRINSLDVAVQSRIHLAVRYDDLKKEQKKAIFMQNLDKLPKDSVKDRSAIDNWIEEAGCEAELNGRQIRNVVSAALAVACSDQVDQRITKEHLKQVIRVSKDFASDLARTTKLARDQNEAARFR</sequence>
<dbReference type="GO" id="GO:0005524">
    <property type="term" value="F:ATP binding"/>
    <property type="evidence" value="ECO:0007669"/>
    <property type="project" value="InterPro"/>
</dbReference>
<dbReference type="PANTHER" id="PTHR46411:SF3">
    <property type="entry name" value="AAA+ ATPASE DOMAIN-CONTAINING PROTEIN"/>
    <property type="match status" value="1"/>
</dbReference>
<dbReference type="Gene3D" id="3.40.50.300">
    <property type="entry name" value="P-loop containing nucleotide triphosphate hydrolases"/>
    <property type="match status" value="1"/>
</dbReference>
<reference evidence="3 4" key="1">
    <citation type="submission" date="2015-03" db="EMBL/GenBank/DDBJ databases">
        <title>RNA-seq based gene annotation and comparative genomics of four Zymoseptoria species reveal species-specific pathogenicity related genes and transposable element activity.</title>
        <authorList>
            <person name="Grandaubert J."/>
            <person name="Bhattacharyya A."/>
            <person name="Stukenbrock E.H."/>
        </authorList>
    </citation>
    <scope>NUCLEOTIDE SEQUENCE [LARGE SCALE GENOMIC DNA]</scope>
    <source>
        <strain evidence="3 4">Zb18110</strain>
    </source>
</reference>
<evidence type="ECO:0000256" key="1">
    <source>
        <dbReference type="SAM" id="MobiDB-lite"/>
    </source>
</evidence>
<dbReference type="InterPro" id="IPR056599">
    <property type="entry name" value="AAA_lid_fung"/>
</dbReference>
<feature type="region of interest" description="Disordered" evidence="1">
    <location>
        <begin position="54"/>
        <end position="77"/>
    </location>
</feature>
<feature type="domain" description="AAA+ ATPase" evidence="2">
    <location>
        <begin position="568"/>
        <end position="694"/>
    </location>
</feature>
<feature type="compositionally biased region" description="Basic and acidic residues" evidence="1">
    <location>
        <begin position="93"/>
        <end position="111"/>
    </location>
</feature>
<dbReference type="InterPro" id="IPR054289">
    <property type="entry name" value="DUF7025"/>
</dbReference>
<dbReference type="Proteomes" id="UP000033647">
    <property type="component" value="Unassembled WGS sequence"/>
</dbReference>
<name>A0A0F4GNU5_9PEZI</name>
<dbReference type="Pfam" id="PF22942">
    <property type="entry name" value="DUF7025"/>
    <property type="match status" value="1"/>
</dbReference>
<dbReference type="GO" id="GO:0016887">
    <property type="term" value="F:ATP hydrolysis activity"/>
    <property type="evidence" value="ECO:0007669"/>
    <property type="project" value="InterPro"/>
</dbReference>
<dbReference type="Pfam" id="PF23232">
    <property type="entry name" value="AAA_lid_13"/>
    <property type="match status" value="1"/>
</dbReference>
<gene>
    <name evidence="3" type="ORF">TI39_contig374g00027</name>
</gene>
<dbReference type="InterPro" id="IPR003959">
    <property type="entry name" value="ATPase_AAA_core"/>
</dbReference>
<dbReference type="SUPFAM" id="SSF52540">
    <property type="entry name" value="P-loop containing nucleoside triphosphate hydrolases"/>
    <property type="match status" value="1"/>
</dbReference>
<comment type="caution">
    <text evidence="3">The sequence shown here is derived from an EMBL/GenBank/DDBJ whole genome shotgun (WGS) entry which is preliminary data.</text>
</comment>
<organism evidence="3 4">
    <name type="scientific">Zymoseptoria brevis</name>
    <dbReference type="NCBI Taxonomy" id="1047168"/>
    <lineage>
        <taxon>Eukaryota</taxon>
        <taxon>Fungi</taxon>
        <taxon>Dikarya</taxon>
        <taxon>Ascomycota</taxon>
        <taxon>Pezizomycotina</taxon>
        <taxon>Dothideomycetes</taxon>
        <taxon>Dothideomycetidae</taxon>
        <taxon>Mycosphaerellales</taxon>
        <taxon>Mycosphaerellaceae</taxon>
        <taxon>Zymoseptoria</taxon>
    </lineage>
</organism>
<dbReference type="STRING" id="1047168.A0A0F4GNU5"/>
<evidence type="ECO:0000313" key="4">
    <source>
        <dbReference type="Proteomes" id="UP000033647"/>
    </source>
</evidence>
<protein>
    <submittedName>
        <fullName evidence="3">Aaa family ATPase like protein</fullName>
    </submittedName>
</protein>
<dbReference type="SMART" id="SM00382">
    <property type="entry name" value="AAA"/>
    <property type="match status" value="1"/>
</dbReference>
<dbReference type="EMBL" id="LAFY01000366">
    <property type="protein sequence ID" value="KJX99089.1"/>
    <property type="molecule type" value="Genomic_DNA"/>
</dbReference>
<dbReference type="AlphaFoldDB" id="A0A0F4GNU5"/>
<dbReference type="PANTHER" id="PTHR46411">
    <property type="entry name" value="FAMILY ATPASE, PUTATIVE-RELATED"/>
    <property type="match status" value="1"/>
</dbReference>
<keyword evidence="4" id="KW-1185">Reference proteome</keyword>
<dbReference type="InterPro" id="IPR027417">
    <property type="entry name" value="P-loop_NTPase"/>
</dbReference>
<dbReference type="Pfam" id="PF00004">
    <property type="entry name" value="AAA"/>
    <property type="match status" value="1"/>
</dbReference>
<evidence type="ECO:0000313" key="3">
    <source>
        <dbReference type="EMBL" id="KJX99089.1"/>
    </source>
</evidence>
<evidence type="ECO:0000259" key="2">
    <source>
        <dbReference type="SMART" id="SM00382"/>
    </source>
</evidence>
<dbReference type="OrthoDB" id="10042665at2759"/>
<feature type="region of interest" description="Disordered" evidence="1">
    <location>
        <begin position="91"/>
        <end position="111"/>
    </location>
</feature>
<dbReference type="InterPro" id="IPR003593">
    <property type="entry name" value="AAA+_ATPase"/>
</dbReference>
<dbReference type="CDD" id="cd19481">
    <property type="entry name" value="RecA-like_protease"/>
    <property type="match status" value="1"/>
</dbReference>
<accession>A0A0F4GNU5</accession>